<dbReference type="PANTHER" id="PTHR43619:SF2">
    <property type="entry name" value="S-ADENOSYL-L-METHIONINE-DEPENDENT METHYLTRANSFERASES SUPERFAMILY PROTEIN"/>
    <property type="match status" value="1"/>
</dbReference>
<dbReference type="PANTHER" id="PTHR43619">
    <property type="entry name" value="S-ADENOSYL-L-METHIONINE-DEPENDENT METHYLTRANSFERASE YKTD-RELATED"/>
    <property type="match status" value="1"/>
</dbReference>
<dbReference type="GO" id="GO:0032259">
    <property type="term" value="P:methylation"/>
    <property type="evidence" value="ECO:0007669"/>
    <property type="project" value="UniProtKB-KW"/>
</dbReference>
<dbReference type="AlphaFoldDB" id="A0AAE4A1H9"/>
<gene>
    <name evidence="3" type="ORF">J2S44_007775</name>
</gene>
<proteinExistence type="predicted"/>
<dbReference type="SUPFAM" id="SSF53335">
    <property type="entry name" value="S-adenosyl-L-methionine-dependent methyltransferases"/>
    <property type="match status" value="1"/>
</dbReference>
<organism evidence="3 4">
    <name type="scientific">Catenuloplanes niger</name>
    <dbReference type="NCBI Taxonomy" id="587534"/>
    <lineage>
        <taxon>Bacteria</taxon>
        <taxon>Bacillati</taxon>
        <taxon>Actinomycetota</taxon>
        <taxon>Actinomycetes</taxon>
        <taxon>Micromonosporales</taxon>
        <taxon>Micromonosporaceae</taxon>
        <taxon>Catenuloplanes</taxon>
    </lineage>
</organism>
<evidence type="ECO:0000256" key="1">
    <source>
        <dbReference type="ARBA" id="ARBA00022603"/>
    </source>
</evidence>
<dbReference type="Proteomes" id="UP001183629">
    <property type="component" value="Unassembled WGS sequence"/>
</dbReference>
<evidence type="ECO:0000313" key="4">
    <source>
        <dbReference type="Proteomes" id="UP001183629"/>
    </source>
</evidence>
<dbReference type="PIRSF" id="PIRSF028177">
    <property type="entry name" value="Polyketide_synth_Omtfrase_TcmP"/>
    <property type="match status" value="1"/>
</dbReference>
<reference evidence="3 4" key="1">
    <citation type="submission" date="2023-07" db="EMBL/GenBank/DDBJ databases">
        <title>Sequencing the genomes of 1000 actinobacteria strains.</title>
        <authorList>
            <person name="Klenk H.-P."/>
        </authorList>
    </citation>
    <scope>NUCLEOTIDE SEQUENCE [LARGE SCALE GENOMIC DNA]</scope>
    <source>
        <strain evidence="3 4">DSM 44711</strain>
    </source>
</reference>
<dbReference type="InterPro" id="IPR007213">
    <property type="entry name" value="Ppm1/Ppm2/Tcmp"/>
</dbReference>
<keyword evidence="4" id="KW-1185">Reference proteome</keyword>
<protein>
    <submittedName>
        <fullName evidence="3">O-methyltransferase involved in polyketide biosynthesis</fullName>
    </submittedName>
</protein>
<dbReference type="EMBL" id="JAVDYC010000001">
    <property type="protein sequence ID" value="MDR7327525.1"/>
    <property type="molecule type" value="Genomic_DNA"/>
</dbReference>
<comment type="caution">
    <text evidence="3">The sequence shown here is derived from an EMBL/GenBank/DDBJ whole genome shotgun (WGS) entry which is preliminary data.</text>
</comment>
<evidence type="ECO:0000256" key="2">
    <source>
        <dbReference type="ARBA" id="ARBA00022679"/>
    </source>
</evidence>
<dbReference type="Gene3D" id="3.40.50.150">
    <property type="entry name" value="Vaccinia Virus protein VP39"/>
    <property type="match status" value="1"/>
</dbReference>
<dbReference type="Pfam" id="PF04072">
    <property type="entry name" value="LCM"/>
    <property type="match status" value="1"/>
</dbReference>
<evidence type="ECO:0000313" key="3">
    <source>
        <dbReference type="EMBL" id="MDR7327525.1"/>
    </source>
</evidence>
<dbReference type="InterPro" id="IPR016874">
    <property type="entry name" value="TcmP-like"/>
</dbReference>
<name>A0AAE4A1H9_9ACTN</name>
<sequence length="268" mass="29698">MAVDYRAEPSILGDSIAAQACDRIDYDFTRLRSRLVSPESMSVKVAARARFFDAWTNDFLAEHERATVLHLGAGLDPRVWRIDPGPGVAWYDVDLPGIVDARRELFPDHANYRLIAASVTEPSWLERIPPEPPVLVIAQGLTMYLRPEDGCTLLRRITDRFARGAVILDTYSKLGVRVVNGMLKRQFGSAMLCWAIDDPRELERAVSPLRCTDVVSATSPAVVDGLPAGTAPRGSRLFARIAELVPPLRDLSLHVRYEFGAADRTTTA</sequence>
<accession>A0AAE4A1H9</accession>
<keyword evidence="2" id="KW-0808">Transferase</keyword>
<dbReference type="InterPro" id="IPR029063">
    <property type="entry name" value="SAM-dependent_MTases_sf"/>
</dbReference>
<dbReference type="GO" id="GO:0008168">
    <property type="term" value="F:methyltransferase activity"/>
    <property type="evidence" value="ECO:0007669"/>
    <property type="project" value="UniProtKB-KW"/>
</dbReference>
<keyword evidence="1" id="KW-0489">Methyltransferase</keyword>